<dbReference type="GO" id="GO:0071897">
    <property type="term" value="P:DNA biosynthetic process"/>
    <property type="evidence" value="ECO:0007669"/>
    <property type="project" value="UniProtKB-KW"/>
</dbReference>
<evidence type="ECO:0000313" key="16">
    <source>
        <dbReference type="EMBL" id="CDW74361.1"/>
    </source>
</evidence>
<dbReference type="PIRSF" id="PIRSF035805">
    <property type="entry name" value="TK_cell"/>
    <property type="match status" value="1"/>
</dbReference>
<keyword evidence="4 13" id="KW-0808">Transferase</keyword>
<dbReference type="InterPro" id="IPR027417">
    <property type="entry name" value="P-loop_NTPase"/>
</dbReference>
<dbReference type="SUPFAM" id="SSF52540">
    <property type="entry name" value="P-loop containing nucleoside triphosphate hydrolases"/>
    <property type="match status" value="1"/>
</dbReference>
<dbReference type="Gene3D" id="3.30.60.20">
    <property type="match status" value="1"/>
</dbReference>
<organism evidence="16 17">
    <name type="scientific">Stylonychia lemnae</name>
    <name type="common">Ciliate</name>
    <dbReference type="NCBI Taxonomy" id="5949"/>
    <lineage>
        <taxon>Eukaryota</taxon>
        <taxon>Sar</taxon>
        <taxon>Alveolata</taxon>
        <taxon>Ciliophora</taxon>
        <taxon>Intramacronucleata</taxon>
        <taxon>Spirotrichea</taxon>
        <taxon>Stichotrichia</taxon>
        <taxon>Sporadotrichida</taxon>
        <taxon>Oxytrichidae</taxon>
        <taxon>Stylonychinae</taxon>
        <taxon>Stylonychia</taxon>
    </lineage>
</organism>
<evidence type="ECO:0000256" key="14">
    <source>
        <dbReference type="RuleBase" id="RU004165"/>
    </source>
</evidence>
<dbReference type="GO" id="GO:0004797">
    <property type="term" value="F:thymidine kinase activity"/>
    <property type="evidence" value="ECO:0007669"/>
    <property type="project" value="UniProtKB-EC"/>
</dbReference>
<evidence type="ECO:0000256" key="9">
    <source>
        <dbReference type="ARBA" id="ARBA00022840"/>
    </source>
</evidence>
<gene>
    <name evidence="16" type="primary">Contig11659.g12476</name>
    <name evidence="16" type="ORF">STYLEM_3340</name>
</gene>
<protein>
    <recommendedName>
        <fullName evidence="2 13">Thymidine kinase</fullName>
        <ecNumber evidence="2 13">2.7.1.21</ecNumber>
    </recommendedName>
</protein>
<dbReference type="GO" id="GO:0046872">
    <property type="term" value="F:metal ion binding"/>
    <property type="evidence" value="ECO:0007669"/>
    <property type="project" value="UniProtKB-KW"/>
</dbReference>
<dbReference type="FunFam" id="3.40.50.300:FF:000948">
    <property type="entry name" value="Thymidine kinase"/>
    <property type="match status" value="1"/>
</dbReference>
<comment type="similarity">
    <text evidence="1 14">Belongs to the thymidine kinase family.</text>
</comment>
<dbReference type="PANTHER" id="PTHR11441">
    <property type="entry name" value="THYMIDINE KINASE"/>
    <property type="match status" value="1"/>
</dbReference>
<name>A0A077ZWS6_STYLE</name>
<keyword evidence="9 13" id="KW-0067">ATP-binding</keyword>
<proteinExistence type="inferred from homology"/>
<evidence type="ECO:0000256" key="7">
    <source>
        <dbReference type="ARBA" id="ARBA00022777"/>
    </source>
</evidence>
<evidence type="ECO:0000256" key="2">
    <source>
        <dbReference type="ARBA" id="ARBA00012118"/>
    </source>
</evidence>
<evidence type="ECO:0000256" key="10">
    <source>
        <dbReference type="ARBA" id="ARBA00048254"/>
    </source>
</evidence>
<dbReference type="SUPFAM" id="SSF57716">
    <property type="entry name" value="Glucocorticoid receptor-like (DNA-binding domain)"/>
    <property type="match status" value="1"/>
</dbReference>
<keyword evidence="6 13" id="KW-0547">Nucleotide-binding</keyword>
<evidence type="ECO:0000256" key="5">
    <source>
        <dbReference type="ARBA" id="ARBA00022723"/>
    </source>
</evidence>
<keyword evidence="17" id="KW-1185">Reference proteome</keyword>
<keyword evidence="7 13" id="KW-0418">Kinase</keyword>
<dbReference type="PANTHER" id="PTHR11441:SF0">
    <property type="entry name" value="THYMIDINE KINASE, CYTOSOLIC"/>
    <property type="match status" value="1"/>
</dbReference>
<accession>A0A077ZWS6</accession>
<evidence type="ECO:0000256" key="3">
    <source>
        <dbReference type="ARBA" id="ARBA00022634"/>
    </source>
</evidence>
<dbReference type="GO" id="GO:0046104">
    <property type="term" value="P:thymidine metabolic process"/>
    <property type="evidence" value="ECO:0007669"/>
    <property type="project" value="TreeGrafter"/>
</dbReference>
<reference evidence="16 17" key="1">
    <citation type="submission" date="2014-06" db="EMBL/GenBank/DDBJ databases">
        <authorList>
            <person name="Swart Estienne"/>
        </authorList>
    </citation>
    <scope>NUCLEOTIDE SEQUENCE [LARGE SCALE GENOMIC DNA]</scope>
    <source>
        <strain evidence="16 17">130c</strain>
    </source>
</reference>
<keyword evidence="5" id="KW-0479">Metal-binding</keyword>
<evidence type="ECO:0000256" key="12">
    <source>
        <dbReference type="PIRSR" id="PIRSR035805-2"/>
    </source>
</evidence>
<dbReference type="GO" id="GO:0005524">
    <property type="term" value="F:ATP binding"/>
    <property type="evidence" value="ECO:0007669"/>
    <property type="project" value="UniProtKB-KW"/>
</dbReference>
<evidence type="ECO:0000256" key="15">
    <source>
        <dbReference type="SAM" id="Coils"/>
    </source>
</evidence>
<evidence type="ECO:0000256" key="8">
    <source>
        <dbReference type="ARBA" id="ARBA00022833"/>
    </source>
</evidence>
<sequence>MNKFIQAGRIELVLGPMFSGKSSEMFRRVLRHSLAQRKSILAKYQKDHRQLEETFKTVQLQKVNGNLKVQGITKLADLDEQINDFQVLGIDEGQFYPDLFDKCLEYVRKDKIIIISALDGTFERKNFGQIPQLIPYSDDIIKLNAICNQCGQNAPFTHRIGIFKMKIMYCIVQNKETELVGWKGVYEPLCRCCFEKANPQVL</sequence>
<dbReference type="Pfam" id="PF00265">
    <property type="entry name" value="TK"/>
    <property type="match status" value="1"/>
</dbReference>
<dbReference type="Proteomes" id="UP000039865">
    <property type="component" value="Unassembled WGS sequence"/>
</dbReference>
<dbReference type="Gene3D" id="3.40.50.300">
    <property type="entry name" value="P-loop containing nucleotide triphosphate hydrolases"/>
    <property type="match status" value="1"/>
</dbReference>
<comment type="catalytic activity">
    <reaction evidence="10 13">
        <text>thymidine + ATP = dTMP + ADP + H(+)</text>
        <dbReference type="Rhea" id="RHEA:19129"/>
        <dbReference type="ChEBI" id="CHEBI:15378"/>
        <dbReference type="ChEBI" id="CHEBI:17748"/>
        <dbReference type="ChEBI" id="CHEBI:30616"/>
        <dbReference type="ChEBI" id="CHEBI:63528"/>
        <dbReference type="ChEBI" id="CHEBI:456216"/>
        <dbReference type="EC" id="2.7.1.21"/>
    </reaction>
</comment>
<keyword evidence="3 13" id="KW-0237">DNA synthesis</keyword>
<dbReference type="EC" id="2.7.1.21" evidence="2 13"/>
<evidence type="ECO:0000256" key="1">
    <source>
        <dbReference type="ARBA" id="ARBA00007587"/>
    </source>
</evidence>
<evidence type="ECO:0000256" key="6">
    <source>
        <dbReference type="ARBA" id="ARBA00022741"/>
    </source>
</evidence>
<evidence type="ECO:0000256" key="13">
    <source>
        <dbReference type="RuleBase" id="RU000544"/>
    </source>
</evidence>
<keyword evidence="8" id="KW-0862">Zinc</keyword>
<dbReference type="OrthoDB" id="439028at2759"/>
<dbReference type="AlphaFoldDB" id="A0A077ZWS6"/>
<evidence type="ECO:0000256" key="11">
    <source>
        <dbReference type="PIRSR" id="PIRSR035805-1"/>
    </source>
</evidence>
<dbReference type="EMBL" id="CCKQ01003233">
    <property type="protein sequence ID" value="CDW74361.1"/>
    <property type="molecule type" value="Genomic_DNA"/>
</dbReference>
<dbReference type="InParanoid" id="A0A077ZWS6"/>
<evidence type="ECO:0000313" key="17">
    <source>
        <dbReference type="Proteomes" id="UP000039865"/>
    </source>
</evidence>
<feature type="active site" description="Proton acceptor" evidence="11">
    <location>
        <position position="92"/>
    </location>
</feature>
<evidence type="ECO:0000256" key="4">
    <source>
        <dbReference type="ARBA" id="ARBA00022679"/>
    </source>
</evidence>
<dbReference type="InterPro" id="IPR001267">
    <property type="entry name" value="Thymidine_kinase"/>
</dbReference>
<feature type="coiled-coil region" evidence="15">
    <location>
        <begin position="34"/>
        <end position="61"/>
    </location>
</feature>
<keyword evidence="15" id="KW-0175">Coiled coil</keyword>
<feature type="binding site" evidence="12">
    <location>
        <position position="186"/>
    </location>
    <ligand>
        <name>substrate</name>
    </ligand>
</feature>